<proteinExistence type="predicted"/>
<name>A0A9J7AQI6_9PROT</name>
<organism evidence="1 2">
    <name type="scientific">Nisaea acidiphila</name>
    <dbReference type="NCBI Taxonomy" id="1862145"/>
    <lineage>
        <taxon>Bacteria</taxon>
        <taxon>Pseudomonadati</taxon>
        <taxon>Pseudomonadota</taxon>
        <taxon>Alphaproteobacteria</taxon>
        <taxon>Rhodospirillales</taxon>
        <taxon>Thalassobaculaceae</taxon>
        <taxon>Nisaea</taxon>
    </lineage>
</organism>
<keyword evidence="2" id="KW-1185">Reference proteome</keyword>
<dbReference type="AlphaFoldDB" id="A0A9J7AQI6"/>
<evidence type="ECO:0000313" key="1">
    <source>
        <dbReference type="EMBL" id="UUX49664.1"/>
    </source>
</evidence>
<reference evidence="1" key="1">
    <citation type="submission" date="2022-08" db="EMBL/GenBank/DDBJ databases">
        <title>Nisaea acidiphila sp. nov., isolated from a marine algal debris and emended description of the genus Nisaea Urios et al. 2008.</title>
        <authorList>
            <person name="Kwon K."/>
        </authorList>
    </citation>
    <scope>NUCLEOTIDE SEQUENCE</scope>
    <source>
        <strain evidence="1">MEBiC11861</strain>
    </source>
</reference>
<evidence type="ECO:0000313" key="2">
    <source>
        <dbReference type="Proteomes" id="UP001060336"/>
    </source>
</evidence>
<accession>A0A9J7AQI6</accession>
<dbReference type="SUPFAM" id="SSF141371">
    <property type="entry name" value="PilZ domain-like"/>
    <property type="match status" value="1"/>
</dbReference>
<dbReference type="EMBL" id="CP102480">
    <property type="protein sequence ID" value="UUX49664.1"/>
    <property type="molecule type" value="Genomic_DNA"/>
</dbReference>
<dbReference type="Gene3D" id="2.40.10.220">
    <property type="entry name" value="predicted glycosyltransferase like domains"/>
    <property type="match status" value="1"/>
</dbReference>
<dbReference type="KEGG" id="naci:NUH88_19970"/>
<gene>
    <name evidence="1" type="ORF">NUH88_19970</name>
</gene>
<dbReference type="RefSeq" id="WP_257768463.1">
    <property type="nucleotide sequence ID" value="NZ_CP102480.1"/>
</dbReference>
<dbReference type="Proteomes" id="UP001060336">
    <property type="component" value="Chromosome"/>
</dbReference>
<sequence length="128" mass="14101">MTDKPTVGGIKTGWIRDMNAHERRAFDRVVFHLDGELSLPDGSKCAGEIVNVSLVGFLFVPAEPISYRGAAELSIQSEVSGLKINIVDTSSVGLHLETYPGETDIRHLALNHPSIARLFLPYIYDYDS</sequence>
<protein>
    <recommendedName>
        <fullName evidence="3">PilZ domain-containing protein</fullName>
    </recommendedName>
</protein>
<evidence type="ECO:0008006" key="3">
    <source>
        <dbReference type="Google" id="ProtNLM"/>
    </source>
</evidence>